<keyword evidence="7" id="KW-0406">Ion transport</keyword>
<dbReference type="Proteomes" id="UP000708208">
    <property type="component" value="Unassembled WGS sequence"/>
</dbReference>
<evidence type="ECO:0000256" key="1">
    <source>
        <dbReference type="ARBA" id="ARBA00004141"/>
    </source>
</evidence>
<reference evidence="13" key="1">
    <citation type="submission" date="2021-06" db="EMBL/GenBank/DDBJ databases">
        <authorList>
            <person name="Hodson N. C."/>
            <person name="Mongue J. A."/>
            <person name="Jaron S. K."/>
        </authorList>
    </citation>
    <scope>NUCLEOTIDE SEQUENCE</scope>
</reference>
<evidence type="ECO:0000256" key="2">
    <source>
        <dbReference type="ARBA" id="ARBA00022448"/>
    </source>
</evidence>
<dbReference type="Pfam" id="PF12796">
    <property type="entry name" value="Ank_2"/>
    <property type="match status" value="1"/>
</dbReference>
<feature type="domain" description="Ion transport" evidence="12">
    <location>
        <begin position="361"/>
        <end position="555"/>
    </location>
</feature>
<organism evidence="13 14">
    <name type="scientific">Allacma fusca</name>
    <dbReference type="NCBI Taxonomy" id="39272"/>
    <lineage>
        <taxon>Eukaryota</taxon>
        <taxon>Metazoa</taxon>
        <taxon>Ecdysozoa</taxon>
        <taxon>Arthropoda</taxon>
        <taxon>Hexapoda</taxon>
        <taxon>Collembola</taxon>
        <taxon>Symphypleona</taxon>
        <taxon>Sminthuridae</taxon>
        <taxon>Allacma</taxon>
    </lineage>
</organism>
<dbReference type="OrthoDB" id="7464126at2759"/>
<feature type="transmembrane region" description="Helical" evidence="11">
    <location>
        <begin position="523"/>
        <end position="545"/>
    </location>
</feature>
<keyword evidence="8 11" id="KW-0472">Membrane</keyword>
<feature type="transmembrane region" description="Helical" evidence="11">
    <location>
        <begin position="393"/>
        <end position="410"/>
    </location>
</feature>
<feature type="transmembrane region" description="Helical" evidence="11">
    <location>
        <begin position="266"/>
        <end position="289"/>
    </location>
</feature>
<dbReference type="AlphaFoldDB" id="A0A8J2NXW3"/>
<evidence type="ECO:0000256" key="8">
    <source>
        <dbReference type="ARBA" id="ARBA00023136"/>
    </source>
</evidence>
<evidence type="ECO:0000256" key="3">
    <source>
        <dbReference type="ARBA" id="ARBA00022692"/>
    </source>
</evidence>
<accession>A0A8J2NXW3</accession>
<feature type="transmembrane region" description="Helical" evidence="11">
    <location>
        <begin position="422"/>
        <end position="439"/>
    </location>
</feature>
<keyword evidence="3 11" id="KW-0812">Transmembrane</keyword>
<comment type="subcellular location">
    <subcellularLocation>
        <location evidence="1">Membrane</location>
        <topology evidence="1">Multi-pass membrane protein</topology>
    </subcellularLocation>
</comment>
<sequence>MWKVPSESSDAEKPVFVLPLPSDKASLSIEMEPHLFANKYDPPPALVETLFQAAKEGDPEKIEEILKQGVNPNIQDDLGKTPLHYAMSLACSCTTCIENAESCLVVLLNTRETDVNIQDNEGFTPIHIAAENQLELCLKIMVLKFGGNVYIPSYEGDQVLKIIAKKTPDFMCKLLDHCISIERGDPNTEKCVVKVDLRPVVGGIEPGDVIKPKKKCGNRADKYASNELQLLRSLLSSGKFVRQKIFTHPAVGIFLEQKWRRVRKQFFATFLCYVFWLVMYSSYILYIYLIKCPCRFYNEALRSGKTILAVNEMDENHTNDDQTNLVANRLQNASIINKSHMNGLSEEQLECLAASEVSIGFVILFALTIVMALNEVVRIVITPGLYFKSRLNILHWMLLFMVMGTFYPTFSRQSVILAEQYQLSAFTIFLAWALILSQIGKFPTVGQYMEIFGHVLRHFWSFLVTYVSLFIAFALAFCILFPGDKPYTIFPFAFLKIFVMMIGEMEYQDMFYSAEREEASGPFIGHVLYATFVIVVAIVLMNLLVGLTVSDIQLTTVPKNDMAEGTPLSSNVTPVSGFTQNTGLQKEAELSRLSRQVMEMYHLEAFLYSNKFPEFFRKGIHKMTAVVLPLESKSSTERLHSLSKTHEEPLLYNKFCFTFLPNDSRDKSVPEKLKSSALNVAVRVLNEKKEKICQKKKCFIGKYKLIWGQQDDAATPNSEAPVISNF</sequence>
<evidence type="ECO:0000256" key="5">
    <source>
        <dbReference type="ARBA" id="ARBA00022989"/>
    </source>
</evidence>
<dbReference type="SMART" id="SM00248">
    <property type="entry name" value="ANK"/>
    <property type="match status" value="3"/>
</dbReference>
<dbReference type="EMBL" id="CAJVCH010093477">
    <property type="protein sequence ID" value="CAG7722898.1"/>
    <property type="molecule type" value="Genomic_DNA"/>
</dbReference>
<keyword evidence="10" id="KW-0407">Ion channel</keyword>
<evidence type="ECO:0000256" key="10">
    <source>
        <dbReference type="ARBA" id="ARBA00023303"/>
    </source>
</evidence>
<gene>
    <name evidence="13" type="ORF">AFUS01_LOCUS12008</name>
</gene>
<dbReference type="Pfam" id="PF00520">
    <property type="entry name" value="Ion_trans"/>
    <property type="match status" value="1"/>
</dbReference>
<evidence type="ECO:0000256" key="6">
    <source>
        <dbReference type="ARBA" id="ARBA00023043"/>
    </source>
</evidence>
<keyword evidence="5 11" id="KW-1133">Transmembrane helix</keyword>
<feature type="transmembrane region" description="Helical" evidence="11">
    <location>
        <begin position="487"/>
        <end position="503"/>
    </location>
</feature>
<name>A0A8J2NXW3_9HEXA</name>
<evidence type="ECO:0000256" key="4">
    <source>
        <dbReference type="ARBA" id="ARBA00022737"/>
    </source>
</evidence>
<keyword evidence="6" id="KW-0040">ANK repeat</keyword>
<keyword evidence="2" id="KW-0813">Transport</keyword>
<dbReference type="GO" id="GO:0034703">
    <property type="term" value="C:cation channel complex"/>
    <property type="evidence" value="ECO:0007669"/>
    <property type="project" value="UniProtKB-ARBA"/>
</dbReference>
<evidence type="ECO:0000313" key="14">
    <source>
        <dbReference type="Proteomes" id="UP000708208"/>
    </source>
</evidence>
<evidence type="ECO:0000256" key="9">
    <source>
        <dbReference type="ARBA" id="ARBA00023180"/>
    </source>
</evidence>
<protein>
    <recommendedName>
        <fullName evidence="12">Ion transport domain-containing protein</fullName>
    </recommendedName>
</protein>
<evidence type="ECO:0000256" key="7">
    <source>
        <dbReference type="ARBA" id="ARBA00023065"/>
    </source>
</evidence>
<dbReference type="GO" id="GO:0005216">
    <property type="term" value="F:monoatomic ion channel activity"/>
    <property type="evidence" value="ECO:0007669"/>
    <property type="project" value="InterPro"/>
</dbReference>
<dbReference type="InterPro" id="IPR005821">
    <property type="entry name" value="Ion_trans_dom"/>
</dbReference>
<feature type="transmembrane region" description="Helical" evidence="11">
    <location>
        <begin position="351"/>
        <end position="373"/>
    </location>
</feature>
<dbReference type="InterPro" id="IPR002110">
    <property type="entry name" value="Ankyrin_rpt"/>
</dbReference>
<keyword evidence="14" id="KW-1185">Reference proteome</keyword>
<dbReference type="PANTHER" id="PTHR47143">
    <property type="entry name" value="TRANSIENT RECEPTOR POTENTIAL CATION CHANNEL PROTEIN PAINLESS"/>
    <property type="match status" value="1"/>
</dbReference>
<dbReference type="InterPro" id="IPR052076">
    <property type="entry name" value="TRP_cation_channel"/>
</dbReference>
<evidence type="ECO:0000256" key="11">
    <source>
        <dbReference type="SAM" id="Phobius"/>
    </source>
</evidence>
<dbReference type="PANTHER" id="PTHR47143:SF1">
    <property type="entry name" value="ION_TRANS DOMAIN-CONTAINING PROTEIN"/>
    <property type="match status" value="1"/>
</dbReference>
<comment type="caution">
    <text evidence="13">The sequence shown here is derived from an EMBL/GenBank/DDBJ whole genome shotgun (WGS) entry which is preliminary data.</text>
</comment>
<proteinExistence type="predicted"/>
<feature type="transmembrane region" description="Helical" evidence="11">
    <location>
        <begin position="459"/>
        <end position="480"/>
    </location>
</feature>
<keyword evidence="4" id="KW-0677">Repeat</keyword>
<evidence type="ECO:0000313" key="13">
    <source>
        <dbReference type="EMBL" id="CAG7722898.1"/>
    </source>
</evidence>
<keyword evidence="9" id="KW-0325">Glycoprotein</keyword>
<evidence type="ECO:0000259" key="12">
    <source>
        <dbReference type="Pfam" id="PF00520"/>
    </source>
</evidence>